<keyword evidence="2" id="KW-0418">Kinase</keyword>
<keyword evidence="2" id="KW-0808">Transferase</keyword>
<name>A0A6J4JBW3_9PROT</name>
<feature type="compositionally biased region" description="Basic residues" evidence="1">
    <location>
        <begin position="221"/>
        <end position="236"/>
    </location>
</feature>
<dbReference type="GO" id="GO:0003951">
    <property type="term" value="F:NAD+ kinase activity"/>
    <property type="evidence" value="ECO:0007669"/>
    <property type="project" value="UniProtKB-EC"/>
</dbReference>
<feature type="non-terminal residue" evidence="2">
    <location>
        <position position="269"/>
    </location>
</feature>
<dbReference type="EMBL" id="CADCTG010000243">
    <property type="protein sequence ID" value="CAA9272512.1"/>
    <property type="molecule type" value="Genomic_DNA"/>
</dbReference>
<dbReference type="EC" id="2.7.1.23" evidence="2"/>
<feature type="region of interest" description="Disordered" evidence="1">
    <location>
        <begin position="205"/>
        <end position="269"/>
    </location>
</feature>
<organism evidence="2">
    <name type="scientific">uncultured Acetobacteraceae bacterium</name>
    <dbReference type="NCBI Taxonomy" id="169975"/>
    <lineage>
        <taxon>Bacteria</taxon>
        <taxon>Pseudomonadati</taxon>
        <taxon>Pseudomonadota</taxon>
        <taxon>Alphaproteobacteria</taxon>
        <taxon>Acetobacterales</taxon>
        <taxon>Acetobacteraceae</taxon>
        <taxon>environmental samples</taxon>
    </lineage>
</organism>
<proteinExistence type="predicted"/>
<sequence length="269" mass="28765">DRQPRPARPLPRAGLHRARRLPRGCDRGGDGGARAPRRALRGGAAGGGRGHHSLGRRRQHAGDAAPAARPQPAGLRDELRQRRLPDERPPGREPAPAPGGGASGRTAPLAHVRDRRRRQRARSPGDQRGLAAARNPASGQNPHPGRRQGAVGGADLRRRAGVHPRRQHRLQPLGARADRAAQRRAVPADAHLRLPAAALARRAAALRRPGGVRNPGSGQAPRRRRRGLHGGARHPPRGGARGPLRLADHAVRPGPRAVGTDHRRAVHRV</sequence>
<accession>A0A6J4JBW3</accession>
<feature type="region of interest" description="Disordered" evidence="1">
    <location>
        <begin position="1"/>
        <end position="186"/>
    </location>
</feature>
<feature type="compositionally biased region" description="Basic residues" evidence="1">
    <location>
        <begin position="49"/>
        <end position="59"/>
    </location>
</feature>
<gene>
    <name evidence="2" type="ORF">AVDCRST_MAG08-3264</name>
</gene>
<dbReference type="AlphaFoldDB" id="A0A6J4JBW3"/>
<feature type="compositionally biased region" description="Basic and acidic residues" evidence="1">
    <location>
        <begin position="75"/>
        <end position="91"/>
    </location>
</feature>
<evidence type="ECO:0000256" key="1">
    <source>
        <dbReference type="SAM" id="MobiDB-lite"/>
    </source>
</evidence>
<evidence type="ECO:0000313" key="2">
    <source>
        <dbReference type="EMBL" id="CAA9272512.1"/>
    </source>
</evidence>
<protein>
    <submittedName>
        <fullName evidence="2">NAD kinase</fullName>
        <ecNumber evidence="2">2.7.1.23</ecNumber>
    </submittedName>
</protein>
<feature type="non-terminal residue" evidence="2">
    <location>
        <position position="1"/>
    </location>
</feature>
<reference evidence="2" key="1">
    <citation type="submission" date="2020-02" db="EMBL/GenBank/DDBJ databases">
        <authorList>
            <person name="Meier V. D."/>
        </authorList>
    </citation>
    <scope>NUCLEOTIDE SEQUENCE</scope>
    <source>
        <strain evidence="2">AVDCRST_MAG08</strain>
    </source>
</reference>
<feature type="compositionally biased region" description="Basic residues" evidence="1">
    <location>
        <begin position="159"/>
        <end position="169"/>
    </location>
</feature>